<proteinExistence type="predicted"/>
<accession>A0AC35GYQ2</accession>
<dbReference type="WBParaSite" id="PS1159_v2.g9954.t1">
    <property type="protein sequence ID" value="PS1159_v2.g9954.t1"/>
    <property type="gene ID" value="PS1159_v2.g9954"/>
</dbReference>
<evidence type="ECO:0000313" key="1">
    <source>
        <dbReference type="Proteomes" id="UP000887580"/>
    </source>
</evidence>
<name>A0AC35GYQ2_9BILA</name>
<evidence type="ECO:0000313" key="2">
    <source>
        <dbReference type="WBParaSite" id="PS1159_v2.g9954.t1"/>
    </source>
</evidence>
<protein>
    <submittedName>
        <fullName evidence="2">SEC7 domain-containing protein</fullName>
    </submittedName>
</protein>
<dbReference type="Proteomes" id="UP000887580">
    <property type="component" value="Unplaced"/>
</dbReference>
<reference evidence="2" key="1">
    <citation type="submission" date="2022-11" db="UniProtKB">
        <authorList>
            <consortium name="WormBaseParasite"/>
        </authorList>
    </citation>
    <scope>IDENTIFICATION</scope>
</reference>
<sequence>MPEVAQYKASQQLLNPNQINQINYRRLLPRGGLDDDPILMNSDITLKVRKEEIRKLAGMFLRNSIERILSDRDIKKKEHAQLKQACESALEQLNAEIERHTKQSTGGILPNLQEYILADNYFHPFELACQSKSPKIVVSALDCLQKLIAYGHLIGDSPDSANPDRLLIDRIVEAICFPFQGPHTDDIVQLQIIKAILAVVLSNTARAHEGSLLLAVRTCFNIYLASRSQVNQSTAKGILTQTINSVFVTLQRQEQQDNNIELDLDEMVVKSVLDSVINQIVSMEHSVKEITVATEEPSSSGSLTNGIAQNSPSTSAATHHNPHAGVASLSVESLVETLPNSIDEAGSKLEFKSTEEKDAFLIFRALCKLSMKNLPDAPDPKSHELRSKLLSLEMILLVLQNFNAPLSDKHSFIFAIRHFLCVALTQNAVSQIIAVFEKALAIFVQLVNRFRVHLKRQIEVFFKEIIILILKSPSSSFEHKWIVMHTISKIFDNYQSVVDIYINYDCHLTSPNILQVLVDELSKISKNSTSDAAPNNSVSVKEREKKMQVLALECLVKVYKALILFYEEMVFSKSELSTNEDQEENEINGALIAQQYEQLKQRKSIIEHGIDLFAQKPNKGILFLQEKGIIGTEAGDIAHFFHTEERLDKTAIGDYLGEGKDFNKEVMFAFIDQFDFSDVPYVQAIRKALEKFRLPGEAQKIDRIVEKFASRYIECNPTQELFASADTAYVLCFAIIMLTTDQHSSQVRQKMTKEQFMRNLAGCNDGGDLSPEFLSDIFEDIAANEIKVRGGLGAPKLNVDIGTVSYRQLKEFRNLELQTISQTAYALIEAASNCHFEFTFATHFEDVRPMAKAVWHVCFAAFSIGLQQSSDPEFWKLCLEGFRYGVRVACIYGPETAREAYVQSLTNFTLLVSKNSLSHMKAKNVECIKLLITIGVDDGNFLGENWYDVLKCISQLELAQLIGASQNGHSQHLRNVFNIDDKAIHTLQECLGETSSQSVVVAVDRIFQGSSKLDGDAIQHFVRALCRVSLEELSLSSTPRMYMLQKIVEISFYNMNRIRIEWSRIWSVLGEHFNVAGCSDNPNVSHFALDALRQLSTKFLEKGELPNFRLQKEFLRPFEIIMENNTSYDCRDMTIACVTNMVQSHSSRIRSGWKNIFIVFTVAATETNEGIAEKAFTTTSDIIFMDSFPEAIKCLSEFACNNHFPDICMEAIRLIRFSAELVRKNTELFDYEPDGATTTTTTGTENIPSPSSPIGSPLHTSNTSPQHIISDNHRVWAKGWLSIFIQLWSVISRCTLDVRTRSLTVLFEIIKTYGKDFKPAWWRDIFKIIFKIFKFSSSLSGKERKVWMQTTCNHTLFAISDVFSAHYHQLAPHLPDFYEQLFLCIQRGSSDLAKASIDVLENVVVSNGEHFTPEVWDRTIELIVRIFDCSIPEFPSQDTQFPMESNNGEIVESGKNSPIQQNGGGGGGSGHHHGDDDDDSVAVSSITRCIVQLEVVDAVTGILFGKNAFKVEGPNPSNDSNDGRMFAYVSPEHLSTLTTQLLASHKLARNFNSNTTQRAILWKAAFKGTSKPNLIKHETHTMHGALNILFHLYADEKLPLKDAEKFRQWLVSTIESALEDYVSIRSEHHRSQWLAVIQMLLNRTYELSDERFQAMGIEFYLKLAELIETEEPPIIRTALKRVITRSIRQKSI</sequence>
<organism evidence="1 2">
    <name type="scientific">Panagrolaimus sp. PS1159</name>
    <dbReference type="NCBI Taxonomy" id="55785"/>
    <lineage>
        <taxon>Eukaryota</taxon>
        <taxon>Metazoa</taxon>
        <taxon>Ecdysozoa</taxon>
        <taxon>Nematoda</taxon>
        <taxon>Chromadorea</taxon>
        <taxon>Rhabditida</taxon>
        <taxon>Tylenchina</taxon>
        <taxon>Panagrolaimomorpha</taxon>
        <taxon>Panagrolaimoidea</taxon>
        <taxon>Panagrolaimidae</taxon>
        <taxon>Panagrolaimus</taxon>
    </lineage>
</organism>